<dbReference type="InterPro" id="IPR011032">
    <property type="entry name" value="GroES-like_sf"/>
</dbReference>
<dbReference type="InterPro" id="IPR014030">
    <property type="entry name" value="Ketoacyl_synth_N"/>
</dbReference>
<evidence type="ECO:0000256" key="9">
    <source>
        <dbReference type="PROSITE-ProRule" id="PRU01363"/>
    </source>
</evidence>
<dbReference type="InterPro" id="IPR016035">
    <property type="entry name" value="Acyl_Trfase/lysoPLipase"/>
</dbReference>
<feature type="domain" description="PKS/mFAS DH" evidence="13">
    <location>
        <begin position="936"/>
        <end position="1213"/>
    </location>
</feature>
<dbReference type="PROSITE" id="PS52019">
    <property type="entry name" value="PKS_MFAS_DH"/>
    <property type="match status" value="2"/>
</dbReference>
<dbReference type="PROSITE" id="PS52004">
    <property type="entry name" value="KS3_2"/>
    <property type="match status" value="2"/>
</dbReference>
<feature type="active site" description="Proton acceptor; for dehydratase activity" evidence="9">
    <location>
        <position position="2977"/>
    </location>
</feature>
<dbReference type="InterPro" id="IPR016036">
    <property type="entry name" value="Malonyl_transacylase_ACP-bd"/>
</dbReference>
<dbReference type="SUPFAM" id="SSF47336">
    <property type="entry name" value="ACP-like"/>
    <property type="match status" value="2"/>
</dbReference>
<evidence type="ECO:0000313" key="15">
    <source>
        <dbReference type="Proteomes" id="UP001212326"/>
    </source>
</evidence>
<dbReference type="CDD" id="cd00833">
    <property type="entry name" value="PKS"/>
    <property type="match status" value="2"/>
</dbReference>
<dbReference type="Gene3D" id="3.10.129.110">
    <property type="entry name" value="Polyketide synthase dehydratase"/>
    <property type="match status" value="2"/>
</dbReference>
<dbReference type="InterPro" id="IPR036736">
    <property type="entry name" value="ACP-like_sf"/>
</dbReference>
<feature type="region of interest" description="Disordered" evidence="10">
    <location>
        <begin position="3037"/>
        <end position="3061"/>
    </location>
</feature>
<dbReference type="InterPro" id="IPR020843">
    <property type="entry name" value="ER"/>
</dbReference>
<feature type="active site" description="Proton donor; for dehydratase activity" evidence="9">
    <location>
        <position position="1132"/>
    </location>
</feature>
<evidence type="ECO:0000313" key="14">
    <source>
        <dbReference type="EMBL" id="WBO62925.1"/>
    </source>
</evidence>
<dbReference type="SUPFAM" id="SSF53901">
    <property type="entry name" value="Thiolase-like"/>
    <property type="match status" value="2"/>
</dbReference>
<dbReference type="InterPro" id="IPR020806">
    <property type="entry name" value="PKS_PP-bd"/>
</dbReference>
<dbReference type="SUPFAM" id="SSF50129">
    <property type="entry name" value="GroES-like"/>
    <property type="match status" value="1"/>
</dbReference>
<dbReference type="InterPro" id="IPR049900">
    <property type="entry name" value="PKS_mFAS_DH"/>
</dbReference>
<dbReference type="Gene3D" id="3.30.70.3290">
    <property type="match status" value="2"/>
</dbReference>
<dbReference type="InterPro" id="IPR049552">
    <property type="entry name" value="PKS_DH_N"/>
</dbReference>
<comment type="pathway">
    <text evidence="2">Antibiotic biosynthesis.</text>
</comment>
<dbReference type="SMART" id="SM00822">
    <property type="entry name" value="PKS_KR"/>
    <property type="match status" value="2"/>
</dbReference>
<dbReference type="InterPro" id="IPR055123">
    <property type="entry name" value="SpnB-like_Rossmann"/>
</dbReference>
<dbReference type="Pfam" id="PF14765">
    <property type="entry name" value="PS-DH"/>
    <property type="match status" value="2"/>
</dbReference>
<accession>A0ABY7NXX9</accession>
<gene>
    <name evidence="14" type="ORF">O1G22_08890</name>
</gene>
<dbReference type="InterPro" id="IPR014031">
    <property type="entry name" value="Ketoacyl_synth_C"/>
</dbReference>
<dbReference type="SUPFAM" id="SSF51735">
    <property type="entry name" value="NAD(P)-binding Rossmann-fold domains"/>
    <property type="match status" value="5"/>
</dbReference>
<evidence type="ECO:0000259" key="13">
    <source>
        <dbReference type="PROSITE" id="PS52019"/>
    </source>
</evidence>
<dbReference type="SMART" id="SM00826">
    <property type="entry name" value="PKS_DH"/>
    <property type="match status" value="2"/>
</dbReference>
<dbReference type="SMART" id="SM00827">
    <property type="entry name" value="PKS_AT"/>
    <property type="match status" value="2"/>
</dbReference>
<dbReference type="SUPFAM" id="SSF55048">
    <property type="entry name" value="Probable ACP-binding domain of malonyl-CoA ACP transacylase"/>
    <property type="match status" value="2"/>
</dbReference>
<dbReference type="Pfam" id="PF21089">
    <property type="entry name" value="PKS_DH_N"/>
    <property type="match status" value="2"/>
</dbReference>
<comment type="cofactor">
    <cofactor evidence="1">
        <name>pantetheine 4'-phosphate</name>
        <dbReference type="ChEBI" id="CHEBI:47942"/>
    </cofactor>
</comment>
<dbReference type="InterPro" id="IPR013968">
    <property type="entry name" value="PKS_KR"/>
</dbReference>
<feature type="domain" description="Ketosynthase family 3 (KS3)" evidence="12">
    <location>
        <begin position="38"/>
        <end position="463"/>
    </location>
</feature>
<dbReference type="InterPro" id="IPR042104">
    <property type="entry name" value="PKS_dehydratase_sf"/>
</dbReference>
<dbReference type="Gene3D" id="3.40.50.11460">
    <property type="match status" value="1"/>
</dbReference>
<dbReference type="Gene3D" id="3.40.47.10">
    <property type="match status" value="2"/>
</dbReference>
<dbReference type="InterPro" id="IPR032821">
    <property type="entry name" value="PKS_assoc"/>
</dbReference>
<dbReference type="PROSITE" id="PS50075">
    <property type="entry name" value="CARRIER"/>
    <property type="match status" value="2"/>
</dbReference>
<feature type="domain" description="Carrier" evidence="11">
    <location>
        <begin position="3725"/>
        <end position="3800"/>
    </location>
</feature>
<dbReference type="Pfam" id="PF08659">
    <property type="entry name" value="KR"/>
    <property type="match status" value="2"/>
</dbReference>
<feature type="domain" description="PKS/mFAS DH" evidence="13">
    <location>
        <begin position="2945"/>
        <end position="3222"/>
    </location>
</feature>
<dbReference type="SMART" id="SM00825">
    <property type="entry name" value="PKS_KS"/>
    <property type="match status" value="2"/>
</dbReference>
<dbReference type="InterPro" id="IPR050091">
    <property type="entry name" value="PKS_NRPS_Biosynth_Enz"/>
</dbReference>
<dbReference type="InterPro" id="IPR049551">
    <property type="entry name" value="PKS_DH_C"/>
</dbReference>
<evidence type="ECO:0000256" key="5">
    <source>
        <dbReference type="ARBA" id="ARBA00022679"/>
    </source>
</evidence>
<evidence type="ECO:0000256" key="8">
    <source>
        <dbReference type="ARBA" id="ARBA00023315"/>
    </source>
</evidence>
<feature type="region of interest" description="N-terminal hotdog fold" evidence="9">
    <location>
        <begin position="936"/>
        <end position="1062"/>
    </location>
</feature>
<evidence type="ECO:0000256" key="1">
    <source>
        <dbReference type="ARBA" id="ARBA00001957"/>
    </source>
</evidence>
<dbReference type="Gene3D" id="3.40.50.720">
    <property type="entry name" value="NAD(P)-binding Rossmann-like Domain"/>
    <property type="match status" value="3"/>
</dbReference>
<reference evidence="14 15" key="1">
    <citation type="submission" date="2022-12" db="EMBL/GenBank/DDBJ databases">
        <authorList>
            <person name="Mo P."/>
        </authorList>
    </citation>
    <scope>NUCLEOTIDE SEQUENCE [LARGE SCALE GENOMIC DNA]</scope>
    <source>
        <strain evidence="14 15">HUAS 2-6</strain>
    </source>
</reference>
<dbReference type="PANTHER" id="PTHR43775:SF51">
    <property type="entry name" value="INACTIVE PHENOLPHTHIOCEROL SYNTHESIS POLYKETIDE SYNTHASE TYPE I PKS1-RELATED"/>
    <property type="match status" value="1"/>
</dbReference>
<dbReference type="Pfam" id="PF22953">
    <property type="entry name" value="SpnB_Rossmann"/>
    <property type="match status" value="2"/>
</dbReference>
<evidence type="ECO:0000256" key="10">
    <source>
        <dbReference type="SAM" id="MobiDB-lite"/>
    </source>
</evidence>
<dbReference type="EMBL" id="CP115300">
    <property type="protein sequence ID" value="WBO62925.1"/>
    <property type="molecule type" value="Genomic_DNA"/>
</dbReference>
<protein>
    <submittedName>
        <fullName evidence="14">SDR family NAD(P)-dependent oxidoreductase</fullName>
    </submittedName>
</protein>
<dbReference type="SUPFAM" id="SSF101173">
    <property type="entry name" value="Docking domain B of the erythromycin polyketide synthase (DEBS)"/>
    <property type="match status" value="1"/>
</dbReference>
<dbReference type="SMART" id="SM00823">
    <property type="entry name" value="PKS_PP"/>
    <property type="match status" value="2"/>
</dbReference>
<feature type="domain" description="Carrier" evidence="11">
    <location>
        <begin position="1954"/>
        <end position="2029"/>
    </location>
</feature>
<feature type="active site" description="Proton acceptor; for dehydratase activity" evidence="9">
    <location>
        <position position="968"/>
    </location>
</feature>
<dbReference type="InterPro" id="IPR057326">
    <property type="entry name" value="KR_dom"/>
</dbReference>
<dbReference type="Pfam" id="PF08240">
    <property type="entry name" value="ADH_N"/>
    <property type="match status" value="1"/>
</dbReference>
<dbReference type="SUPFAM" id="SSF52151">
    <property type="entry name" value="FabD/lysophospholipase-like"/>
    <property type="match status" value="2"/>
</dbReference>
<dbReference type="InterPro" id="IPR001227">
    <property type="entry name" value="Ac_transferase_dom_sf"/>
</dbReference>
<dbReference type="InterPro" id="IPR020807">
    <property type="entry name" value="PKS_DH"/>
</dbReference>
<dbReference type="SMART" id="SM00829">
    <property type="entry name" value="PKS_ER"/>
    <property type="match status" value="1"/>
</dbReference>
<dbReference type="InterPro" id="IPR036299">
    <property type="entry name" value="Polyketide_synth_docking_sf"/>
</dbReference>
<dbReference type="InterPro" id="IPR006162">
    <property type="entry name" value="Ppantetheine_attach_site"/>
</dbReference>
<dbReference type="Gene3D" id="1.10.1200.10">
    <property type="entry name" value="ACP-like"/>
    <property type="match status" value="2"/>
</dbReference>
<dbReference type="Gene3D" id="3.90.180.10">
    <property type="entry name" value="Medium-chain alcohol dehydrogenases, catalytic domain"/>
    <property type="match status" value="1"/>
</dbReference>
<dbReference type="SMART" id="SM01294">
    <property type="entry name" value="PKS_PP_betabranch"/>
    <property type="match status" value="2"/>
</dbReference>
<keyword evidence="15" id="KW-1185">Reference proteome</keyword>
<keyword evidence="4" id="KW-0597">Phosphoprotein</keyword>
<dbReference type="InterPro" id="IPR036291">
    <property type="entry name" value="NAD(P)-bd_dom_sf"/>
</dbReference>
<proteinExistence type="predicted"/>
<keyword evidence="5" id="KW-0808">Transferase</keyword>
<dbReference type="InterPro" id="IPR016039">
    <property type="entry name" value="Thiolase-like"/>
</dbReference>
<evidence type="ECO:0000256" key="7">
    <source>
        <dbReference type="ARBA" id="ARBA00023268"/>
    </source>
</evidence>
<dbReference type="CDD" id="cd08956">
    <property type="entry name" value="KR_3_FAS_SDR_x"/>
    <property type="match status" value="2"/>
</dbReference>
<feature type="domain" description="Ketosynthase family 3 (KS3)" evidence="12">
    <location>
        <begin position="2049"/>
        <end position="2474"/>
    </location>
</feature>
<dbReference type="PROSITE" id="PS00012">
    <property type="entry name" value="PHOSPHOPANTETHEINE"/>
    <property type="match status" value="2"/>
</dbReference>
<dbReference type="RefSeq" id="WP_270080825.1">
    <property type="nucleotide sequence ID" value="NZ_CP115300.1"/>
</dbReference>
<evidence type="ECO:0000256" key="4">
    <source>
        <dbReference type="ARBA" id="ARBA00022553"/>
    </source>
</evidence>
<dbReference type="Pfam" id="PF08990">
    <property type="entry name" value="Docking"/>
    <property type="match status" value="1"/>
</dbReference>
<keyword evidence="7" id="KW-0511">Multifunctional enzyme</keyword>
<dbReference type="CDD" id="cd05195">
    <property type="entry name" value="enoyl_red"/>
    <property type="match status" value="1"/>
</dbReference>
<dbReference type="Pfam" id="PF16197">
    <property type="entry name" value="KAsynt_C_assoc"/>
    <property type="match status" value="2"/>
</dbReference>
<dbReference type="Pfam" id="PF00550">
    <property type="entry name" value="PP-binding"/>
    <property type="match status" value="2"/>
</dbReference>
<dbReference type="PANTHER" id="PTHR43775">
    <property type="entry name" value="FATTY ACID SYNTHASE"/>
    <property type="match status" value="1"/>
</dbReference>
<dbReference type="InterPro" id="IPR018201">
    <property type="entry name" value="Ketoacyl_synth_AS"/>
</dbReference>
<evidence type="ECO:0000256" key="3">
    <source>
        <dbReference type="ARBA" id="ARBA00022450"/>
    </source>
</evidence>
<feature type="region of interest" description="N-terminal hotdog fold" evidence="9">
    <location>
        <begin position="2945"/>
        <end position="3072"/>
    </location>
</feature>
<dbReference type="InterPro" id="IPR013154">
    <property type="entry name" value="ADH-like_N"/>
</dbReference>
<feature type="region of interest" description="Disordered" evidence="10">
    <location>
        <begin position="3409"/>
        <end position="3439"/>
    </location>
</feature>
<evidence type="ECO:0000259" key="11">
    <source>
        <dbReference type="PROSITE" id="PS50075"/>
    </source>
</evidence>
<evidence type="ECO:0000256" key="2">
    <source>
        <dbReference type="ARBA" id="ARBA00004792"/>
    </source>
</evidence>
<feature type="compositionally biased region" description="Low complexity" evidence="10">
    <location>
        <begin position="3420"/>
        <end position="3435"/>
    </location>
</feature>
<sequence>MANDQTANDAKLRDYLKKVTTELRQARQQLADTEARAHDPVAVVGMACRLPGGVASPDDLWQLVAEGRDALGPFPTDRGWDFDTLFDPDPERPGSCYARSGGFVEDAGGFDAAFFDISPREALAMAPQQRLILETAWEALERAGLEPGALRGSRTGVYTGADDQDYATVLAGTSADLHGYIGTGTLSALISGRIAYTFGLEGPAVTVDTACSSSLVAIHLAVQALRRGECTLALAGGVAVMATPTVLTDFSRQRGLAPDGRCKAFAAGADGTGFAEGAGLLVLERLSDARRNRHNVLAVIKGSAVNQDGASNGLTAPNGPSQQRVIRRALADAGLSAAEVDVVEAHGTGTTLGDPIEAEALIATYGAARSADRPLWLGSLKSNIGHAQAAAGVGGVIKMVEAVRRGEMPRTLHVDEPSPHVDWSAGTVRLLTESREWSSSGPRRAGVSSFGISGTNAHLILEQAPDEERPAPANPPAGTLLPWVLSARSADALREQARRLADRLPLMPAEAGLTDIGHALLTTRATFDHRAVVLGADRGELLAGLEAVAGGRDVSGVVVGGGGGVARVGLVFTGQGAQRVGMGRELYGVFPVFAAALDEVCGWVDPLLGRSLREVMFEGPGEVLDRTEVTQPALFAFEVALFRLVESFGVRVDGVVGHSVGELAAACVAGVVSLADACRVVVARGRVMGAAREGGVMVAVEASEAEVLEVLGVVGEGVWVAGVNGPAAVVISGDGPAVVAAAGVLEERGHRTRRLRVSHAFHSAHMDGVLEEFAAVVGQVRWGTPSLAVASTVSGRVDAGQWSDPGYWVRQIREPVRFLDGVRALEAEGVTAYLELGPDAALTGAVLACVSESEVLAVAAARRDRGEVATVLAALAALHAHGVTVDWSTAYAGLVDEGRSAPVELPTYPFEHQRYWADGTGATASVASAGLETVEHAVLSAAVDLADADGLVLTGRFALREQEWLADHTIVGTVVVPGTAFVELAVRAADRVGCDEVEELVLESPLVMSDQETVDLQIVLGQPDGAGRRTLGIHSRPGGATGRTAPWTRHAAGVLAPGTPAPDADLTAWPPQAPELPVSDAYQRLAAHGLGYGPALRGMTRAWGSGDDLWADVELPAGTSAAGYGLHPALMDAALHPFALLAVEGVGADTAPVRLPFSWSGVRLHASGATALRVHLARRGEDAVTLEVADAAGAPVASVASLVFRAIAPEQLSAAGARRHDTLFTTVWSPVPAGPSSGPRVALLGPDDLGLTGVERHPTPAALAEAAAVGARLPDVVLAAVGPTDRTGAPAEGPAQGSVPAAVHDTVSHVLTLLQEWVADERLDGCRLALVSRGAVAADAGTGPDDPVAAAVWGLVRAAQAEHPGRFLLLDLDDDPASARAALTAPGVDEPQLSIKGGTLYAPRLARAQLGGRLLPPADAPAWRLDAVPRGSLANLALVPAATSAGPPAAGRVRIAVRAAALDNQDVLAALGMVPGEVPLGVEGAGIVTEVGPGVTGFAPGDRVFGLFPGAVASLAETDHRLLAPIPAGWTYTQAATLPLTSLAAHRALRELADGRPGRTLLVRAADTGAGPAVVRLARHYGWEVQAVAAESTAATESPSDAVLDAAELPQWPDRHTPEEALAAFAELVPLWTRGVLTPLPAAVREVAGVRESLSLLNETGQARKVVLAIPAAPRPEGTVLITGGTGGLGALLARHLVAEQGVRHLLLTSRRGPQAPGAAELAAELRASGAEVTVAACDVADRAALAALLETVPAEHPLTAVVHAAGVLDDATLSALTPGRLASVLAPKADAAWHLHELTRGLDLASFTLFSSLAGVLGNAGQGNYAAANAVLDAVAARRRAEGLPATSLAWGPWATDGMAGDLDAADRERLARLGTVPLTADEGLALFDAAAGLPGAFVAARLAPPRHPDGEVPHLLRGLLPRPVRRAAQAASAPRSALADRLARLPEDARAQALTDLVREQVADVLGHSGPATVDPGRPFKESGFDSLTAVELRNRLDAATGLRLPATLVFDHPTPEAVAALLRERLAPSGPQPALPDADVTATADDDAIAIIAMSCRYPGGANDPEDLWRLVADGRDATSAFPADRGWRVEDLYDANPDALGTAYTRRGGFVDHADAFDAAFFGISPREALAMDPQQRLLLETAWEVFERAGIDPAAVRGSDTGVILGVVPAEYVTRPPGTPHDLEGYLLTGNTTSVAAGRVAYTFGLQGPAFTVDTACSSSLVALHLAARALRNGECSLALTGGATVIASPTVYVEFSRQRALSPDGRCRAFAAGADGTGFAEGAGMLLLEKLSDARRNGHRVLAVIRGSAVNQDGASNGLTAPNGPAQQRVIRQALADAGVSAAEVDVVEAHGTGTTLGDPIEAEALIATYGAARSADRPLWLGSLKSNIGHTQAAAGVGGVIKMVEAIRHGELPRTLHVDEPSPHVDWSAGTVRLLTEARQWQSHGPRRAGVSSFGVSGTNAHVILEQAPDDERPAPAPAVPQGTVLPWVLSARSVNALREQARRLLHRLAADPDAEPVPLAAALATTRAEFEHRAVIVGADRAELIQGLTALADDVPAPNLVTGLAESRIAPVFVFPGQGSQWVGMGRELLAGEPVFAERLGECAAALEPFTGWSVVDVLRGVGQAPSLERVDVVQPVLFAVMVSLAALWREFGVRPAAVVGHSQGEIAAACVAGALSLEDAARVVALRSRAIRALAGKGGMLSVAASAERVAVLVAAWSGRLALAAVNGPGAVVVSGDGEALEELAERCAGEGIRTRRVPVDYASHSAHVEAIEEEIRSALAPVVPRSPEIPVFSTLTGDWAEPTAFDADYWYRNLRRTVRFHEAVTALAEQGHRLFVESSPHPVLAPAVQETLDDVAPGTAGALGTLRRDDGGRTRLLLSLAEAYVQGAPVSWRGLFAAAEAVPLPTYPFQRERYWLDPVVRPGAAFAAGPGDHGHPLLDTAVALAGESGVLFTGTLSLAAHPWLADHAVDGVVLLPGTAFLELALHAGRQTDCAEVEDLTLEAPLALPAAGETQLQVLVGPADAEGRRPVTVHSRPAAAATANETDWTRHASGSVRPATALTQPPAPAGTPWPPQDAVPADVDAFYPLLAERGYGYGPAFQGLRAAWRRDGTRFAEVRLAGGDGFTLHPALLDAALHVLALEAATEPADDGIRLPFSWSGVRLHAAGATALRVEVTPVGPDSVSLALSTPDGTPVGTVDELTVRPISARQLAALRSAVPLPLHQVEWAELPPVPASPAPSCVLLEAVDDEAHTPTGNPAVDPELLALAALADAERVPELVLVRSTSAPDDGSPEAVRAALHRVLELVQTWLEDERFDGSRLVVCTRNAVGADEETRLTGLADAAVWGLVRSAQSEHPDRLALLDLDEDADRLSAAHPVLSRLAAGEPQLALHDGRILAPRLTPAPPAGDPAPSSGPAASADPSDPTALTGIDPAGTVLITGGTGTLGALFARHLVAAHGVRHLLLAGRRGTGAPGVPELVAELRESGAEVTVAACDVADRTALADLLTGIPAEHPLTAVVHTAGVLDDGVVASLTPSHLDTVLRAKADAAWHLHEATRDMDLGAFVLFSSVAGILGSPGQANYAAANAYLDALARHRRATGRPGLSLAWGLWAESSGMTGNLDGAHLERLRRGGVVPLTGDDGRALFDAALSSGHPALVPVRLDMAALRRASAQGILPAVLRDLVPAPDREAASTEAEIPAADRILTLPAEQRDEALLDLVRACVAAVLGHTSPDSVDPLQAFKEIGFDSLTAVQLRNRLNAATGQRLPATLVFDHPTPAALAAHLATELFPPAATTADRLLVRLTELEEALPDEAMDEETRGLVTARLEAVLARWRRPAATEPAERLREASPDEIFAFIDKELGRRTD</sequence>
<name>A0ABY7NXX9_9ACTN</name>
<keyword evidence="6" id="KW-0045">Antibiotic biosynthesis</keyword>
<feature type="region of interest" description="C-terminal hotdog fold" evidence="9">
    <location>
        <begin position="3087"/>
        <end position="3222"/>
    </location>
</feature>
<feature type="active site" description="Proton donor; for dehydratase activity" evidence="9">
    <location>
        <position position="3143"/>
    </location>
</feature>
<dbReference type="Pfam" id="PF00109">
    <property type="entry name" value="ketoacyl-synt"/>
    <property type="match status" value="2"/>
</dbReference>
<dbReference type="InterPro" id="IPR015083">
    <property type="entry name" value="NorB/c/GfsB-D-like_docking"/>
</dbReference>
<organism evidence="14 15">
    <name type="scientific">Streptomyces camelliae</name>
    <dbReference type="NCBI Taxonomy" id="3004093"/>
    <lineage>
        <taxon>Bacteria</taxon>
        <taxon>Bacillati</taxon>
        <taxon>Actinomycetota</taxon>
        <taxon>Actinomycetes</taxon>
        <taxon>Kitasatosporales</taxon>
        <taxon>Streptomycetaceae</taxon>
        <taxon>Streptomyces</taxon>
    </lineage>
</organism>
<keyword evidence="3" id="KW-0596">Phosphopantetheine</keyword>
<dbReference type="Proteomes" id="UP001212326">
    <property type="component" value="Chromosome"/>
</dbReference>
<dbReference type="Pfam" id="PF00698">
    <property type="entry name" value="Acyl_transf_1"/>
    <property type="match status" value="2"/>
</dbReference>
<dbReference type="InterPro" id="IPR014043">
    <property type="entry name" value="Acyl_transferase_dom"/>
</dbReference>
<dbReference type="InterPro" id="IPR020841">
    <property type="entry name" value="PKS_Beta-ketoAc_synthase_dom"/>
</dbReference>
<evidence type="ECO:0000259" key="12">
    <source>
        <dbReference type="PROSITE" id="PS52004"/>
    </source>
</evidence>
<dbReference type="InterPro" id="IPR009081">
    <property type="entry name" value="PP-bd_ACP"/>
</dbReference>
<dbReference type="PROSITE" id="PS00606">
    <property type="entry name" value="KS3_1"/>
    <property type="match status" value="2"/>
</dbReference>
<evidence type="ECO:0000256" key="6">
    <source>
        <dbReference type="ARBA" id="ARBA00023194"/>
    </source>
</evidence>
<dbReference type="Pfam" id="PF02801">
    <property type="entry name" value="Ketoacyl-synt_C"/>
    <property type="match status" value="2"/>
</dbReference>
<keyword evidence="8" id="KW-0012">Acyltransferase</keyword>
<feature type="region of interest" description="C-terminal hotdog fold" evidence="9">
    <location>
        <begin position="1073"/>
        <end position="1213"/>
    </location>
</feature>
<dbReference type="Gene3D" id="3.40.366.10">
    <property type="entry name" value="Malonyl-Coenzyme A Acyl Carrier Protein, domain 2"/>
    <property type="match status" value="2"/>
</dbReference>